<dbReference type="AlphaFoldDB" id="T1JMC0"/>
<evidence type="ECO:0000259" key="3">
    <source>
        <dbReference type="Pfam" id="PF13359"/>
    </source>
</evidence>
<dbReference type="PANTHER" id="PTHR23080">
    <property type="entry name" value="THAP DOMAIN PROTEIN"/>
    <property type="match status" value="1"/>
</dbReference>
<dbReference type="PhylomeDB" id="T1JMC0"/>
<dbReference type="Pfam" id="PF13613">
    <property type="entry name" value="HTH_Tnp_4"/>
    <property type="match status" value="1"/>
</dbReference>
<dbReference type="GO" id="GO:0046872">
    <property type="term" value="F:metal ion binding"/>
    <property type="evidence" value="ECO:0007669"/>
    <property type="project" value="UniProtKB-KW"/>
</dbReference>
<evidence type="ECO:0000256" key="1">
    <source>
        <dbReference type="ARBA" id="ARBA00001968"/>
    </source>
</evidence>
<dbReference type="InterPro" id="IPR027805">
    <property type="entry name" value="Transposase_HTH_dom"/>
</dbReference>
<dbReference type="HOGENOM" id="CLU_981148_0_0_1"/>
<organism evidence="5 6">
    <name type="scientific">Strigamia maritima</name>
    <name type="common">European centipede</name>
    <name type="synonym">Geophilus maritimus</name>
    <dbReference type="NCBI Taxonomy" id="126957"/>
    <lineage>
        <taxon>Eukaryota</taxon>
        <taxon>Metazoa</taxon>
        <taxon>Ecdysozoa</taxon>
        <taxon>Arthropoda</taxon>
        <taxon>Myriapoda</taxon>
        <taxon>Chilopoda</taxon>
        <taxon>Pleurostigmophora</taxon>
        <taxon>Geophilomorpha</taxon>
        <taxon>Linotaeniidae</taxon>
        <taxon>Strigamia</taxon>
    </lineage>
</organism>
<evidence type="ECO:0000313" key="5">
    <source>
        <dbReference type="EnsemblMetazoa" id="SMAR015000-PA"/>
    </source>
</evidence>
<keyword evidence="2" id="KW-0479">Metal-binding</keyword>
<dbReference type="OMA" id="PLTHACQ"/>
<protein>
    <recommendedName>
        <fullName evidence="7">Transposase Helix-turn-helix domain-containing protein</fullName>
    </recommendedName>
</protein>
<sequence>MGSEITNRCTNFEKKIKTYGSIPSMCLPKIANDDLPLTHACQHEKAEDNIDSIINLPDGTDDLIKITEQFNDFMDENASDIIPTSRIQECLVSKEVQVNTYEEQSFLLSNILKTDSAVNCFTGIQTIELLDYICQMSQEFDNNQHSELSLRNHIVFAMCKLKTNISFRCLAFLFNISSSTCTRYFRKTVLLLAKVLECLIVWPDKEEILANIPKCFQKYKRTRVVVDCTEVTVEKPLCLTCRILTYSHCKDTHTIKILIGVSPSGVITHLTLRCLTFWVNAKTY</sequence>
<dbReference type="PANTHER" id="PTHR23080:SF141">
    <property type="entry name" value="TRANSPOSASE HELIX-TURN-HELIX DOMAIN-CONTAINING PROTEIN"/>
    <property type="match status" value="1"/>
</dbReference>
<name>T1JMC0_STRMM</name>
<evidence type="ECO:0000259" key="4">
    <source>
        <dbReference type="Pfam" id="PF13613"/>
    </source>
</evidence>
<evidence type="ECO:0000313" key="6">
    <source>
        <dbReference type="Proteomes" id="UP000014500"/>
    </source>
</evidence>
<keyword evidence="6" id="KW-1185">Reference proteome</keyword>
<dbReference type="EMBL" id="JH431647">
    <property type="status" value="NOT_ANNOTATED_CDS"/>
    <property type="molecule type" value="Genomic_DNA"/>
</dbReference>
<dbReference type="STRING" id="126957.T1JMC0"/>
<evidence type="ECO:0008006" key="7">
    <source>
        <dbReference type="Google" id="ProtNLM"/>
    </source>
</evidence>
<reference evidence="5" key="2">
    <citation type="submission" date="2015-02" db="UniProtKB">
        <authorList>
            <consortium name="EnsemblMetazoa"/>
        </authorList>
    </citation>
    <scope>IDENTIFICATION</scope>
</reference>
<dbReference type="Proteomes" id="UP000014500">
    <property type="component" value="Unassembled WGS sequence"/>
</dbReference>
<accession>T1JMC0</accession>
<comment type="cofactor">
    <cofactor evidence="1">
        <name>a divalent metal cation</name>
        <dbReference type="ChEBI" id="CHEBI:60240"/>
    </cofactor>
</comment>
<dbReference type="Pfam" id="PF13359">
    <property type="entry name" value="DDE_Tnp_4"/>
    <property type="match status" value="1"/>
</dbReference>
<dbReference type="eggNOG" id="ENOG502S458">
    <property type="taxonomic scope" value="Eukaryota"/>
</dbReference>
<proteinExistence type="predicted"/>
<reference evidence="6" key="1">
    <citation type="submission" date="2011-05" db="EMBL/GenBank/DDBJ databases">
        <authorList>
            <person name="Richards S.R."/>
            <person name="Qu J."/>
            <person name="Jiang H."/>
            <person name="Jhangiani S.N."/>
            <person name="Agravi P."/>
            <person name="Goodspeed R."/>
            <person name="Gross S."/>
            <person name="Mandapat C."/>
            <person name="Jackson L."/>
            <person name="Mathew T."/>
            <person name="Pu L."/>
            <person name="Thornton R."/>
            <person name="Saada N."/>
            <person name="Wilczek-Boney K.B."/>
            <person name="Lee S."/>
            <person name="Kovar C."/>
            <person name="Wu Y."/>
            <person name="Scherer S.E."/>
            <person name="Worley K.C."/>
            <person name="Muzny D.M."/>
            <person name="Gibbs R."/>
        </authorList>
    </citation>
    <scope>NUCLEOTIDE SEQUENCE</scope>
    <source>
        <strain evidence="6">Brora</strain>
    </source>
</reference>
<dbReference type="InterPro" id="IPR027806">
    <property type="entry name" value="HARBI1_dom"/>
</dbReference>
<feature type="domain" description="DDE Tnp4" evidence="3">
    <location>
        <begin position="226"/>
        <end position="271"/>
    </location>
</feature>
<feature type="domain" description="Transposase Helix-turn-helix" evidence="4">
    <location>
        <begin position="147"/>
        <end position="196"/>
    </location>
</feature>
<evidence type="ECO:0000256" key="2">
    <source>
        <dbReference type="ARBA" id="ARBA00022723"/>
    </source>
</evidence>
<dbReference type="EnsemblMetazoa" id="SMAR015000-RA">
    <property type="protein sequence ID" value="SMAR015000-PA"/>
    <property type="gene ID" value="SMAR015000"/>
</dbReference>